<proteinExistence type="predicted"/>
<evidence type="ECO:0000313" key="1">
    <source>
        <dbReference type="EMBL" id="AXE38016.1"/>
    </source>
</evidence>
<dbReference type="Proteomes" id="UP000251995">
    <property type="component" value="Chromosome"/>
</dbReference>
<dbReference type="RefSeq" id="WP_114044095.1">
    <property type="nucleotide sequence ID" value="NZ_CP025198.1"/>
</dbReference>
<evidence type="ECO:0000313" key="2">
    <source>
        <dbReference type="Proteomes" id="UP000251995"/>
    </source>
</evidence>
<dbReference type="AlphaFoldDB" id="A0A344URW8"/>
<dbReference type="OrthoDB" id="9769734at2"/>
<dbReference type="KEGG" id="acij:JS278_00829"/>
<name>A0A344URW8_9ACTN</name>
<accession>A0A344URW8</accession>
<sequence length="76" mass="8749">MLPPLAEEFAHRSLVFRHDPGRDYADELSSIDIPDFSVVAVADDEYTLKYRMLHEEPDPKFLTYRRGTVPEGPRDG</sequence>
<keyword evidence="2" id="KW-1185">Reference proteome</keyword>
<gene>
    <name evidence="1" type="ORF">JS278_00829</name>
</gene>
<organism evidence="1 2">
    <name type="scientific">Acidipropionibacterium virtanenii</name>
    <dbReference type="NCBI Taxonomy" id="2057246"/>
    <lineage>
        <taxon>Bacteria</taxon>
        <taxon>Bacillati</taxon>
        <taxon>Actinomycetota</taxon>
        <taxon>Actinomycetes</taxon>
        <taxon>Propionibacteriales</taxon>
        <taxon>Propionibacteriaceae</taxon>
        <taxon>Acidipropionibacterium</taxon>
    </lineage>
</organism>
<dbReference type="EMBL" id="CP025198">
    <property type="protein sequence ID" value="AXE38016.1"/>
    <property type="molecule type" value="Genomic_DNA"/>
</dbReference>
<reference evidence="1 2" key="1">
    <citation type="submission" date="2017-12" db="EMBL/GenBank/DDBJ databases">
        <title>The whole genome sequence of the Acidipropionibacterium virtanenii sp. nov. type strain JS278.</title>
        <authorList>
            <person name="Laine P."/>
            <person name="Deptula P."/>
            <person name="Varmanen P."/>
            <person name="Auvinen P."/>
        </authorList>
    </citation>
    <scope>NUCLEOTIDE SEQUENCE [LARGE SCALE GENOMIC DNA]</scope>
    <source>
        <strain evidence="1 2">JS278</strain>
    </source>
</reference>
<protein>
    <submittedName>
        <fullName evidence="1">Uncharacterized protein</fullName>
    </submittedName>
</protein>